<gene>
    <name evidence="1" type="ORF">NE646_07730</name>
</gene>
<evidence type="ECO:0000313" key="2">
    <source>
        <dbReference type="Proteomes" id="UP001205063"/>
    </source>
</evidence>
<comment type="caution">
    <text evidence="1">The sequence shown here is derived from an EMBL/GenBank/DDBJ whole genome shotgun (WGS) entry which is preliminary data.</text>
</comment>
<organism evidence="1 2">
    <name type="scientific">Bittarella massiliensis</name>
    <name type="common">ex Durand et al. 2017</name>
    <dbReference type="NCBI Taxonomy" id="1720313"/>
    <lineage>
        <taxon>Bacteria</taxon>
        <taxon>Bacillati</taxon>
        <taxon>Bacillota</taxon>
        <taxon>Clostridia</taxon>
        <taxon>Eubacteriales</taxon>
        <taxon>Oscillospiraceae</taxon>
        <taxon>Bittarella (ex Durand et al. 2017)</taxon>
    </lineage>
</organism>
<dbReference type="Proteomes" id="UP001205063">
    <property type="component" value="Unassembled WGS sequence"/>
</dbReference>
<accession>A0AAW5K9A7</accession>
<dbReference type="AlphaFoldDB" id="A0AAW5K9A7"/>
<dbReference type="RefSeq" id="WP_256136101.1">
    <property type="nucleotide sequence ID" value="NZ_JANGAB010000003.1"/>
</dbReference>
<dbReference type="EMBL" id="JANGAB010000003">
    <property type="protein sequence ID" value="MCQ4949556.1"/>
    <property type="molecule type" value="Genomic_DNA"/>
</dbReference>
<evidence type="ECO:0000313" key="1">
    <source>
        <dbReference type="EMBL" id="MCQ4949556.1"/>
    </source>
</evidence>
<name>A0AAW5K9A7_9FIRM</name>
<proteinExistence type="predicted"/>
<sequence>MKRKRIIRTVIIVLAALLLLFPKRTLYKDGGTATYTALLYQVIVWHQLQGVDMPYKAGVEVRLFPHNFGGL</sequence>
<reference evidence="1" key="1">
    <citation type="submission" date="2022-06" db="EMBL/GenBank/DDBJ databases">
        <title>Isolation of gut microbiota from human fecal samples.</title>
        <authorList>
            <person name="Pamer E.G."/>
            <person name="Barat B."/>
            <person name="Waligurski E."/>
            <person name="Medina S."/>
            <person name="Paddock L."/>
            <person name="Mostad J."/>
        </authorList>
    </citation>
    <scope>NUCLEOTIDE SEQUENCE</scope>
    <source>
        <strain evidence="1">DFI.7.96</strain>
    </source>
</reference>
<protein>
    <submittedName>
        <fullName evidence="1">Uncharacterized protein</fullName>
    </submittedName>
</protein>